<accession>A0A848B568</accession>
<dbReference type="Proteomes" id="UP000543804">
    <property type="component" value="Unassembled WGS sequence"/>
</dbReference>
<organism evidence="1 2">
    <name type="scientific">Selenomonas bovis</name>
    <dbReference type="NCBI Taxonomy" id="416586"/>
    <lineage>
        <taxon>Bacteria</taxon>
        <taxon>Bacillati</taxon>
        <taxon>Bacillota</taxon>
        <taxon>Negativicutes</taxon>
        <taxon>Selenomonadales</taxon>
        <taxon>Selenomonadaceae</taxon>
        <taxon>Selenomonas</taxon>
    </lineage>
</organism>
<name>A0A848B568_9FIRM</name>
<sequence length="274" mass="30187">MGNDIQKQLRGSHALRCLTTALLTLACVFAPYMLVHCFAAVPTREDRTVFAEMASLYNQDDLDKDELLEERAQDKESVTAKKIKSHMLAKQLIARASAAEKDVTADMQSLEDAASRLAGLDCRLKSEDSLARKIESDAAGKSLGYEEAASGVSDVLRYTLIASSGQYNEQVRTALQKLVATGYRVVKFRNAWGGKFYQGINVQLVSPAGVPVELQLHTPQSFSIKQASHGVYEIRRDPQSTPEEVQRATRLSLAYNAQVRKPLGAELIDWPLAS</sequence>
<evidence type="ECO:0000313" key="1">
    <source>
        <dbReference type="EMBL" id="NMD98636.1"/>
    </source>
</evidence>
<proteinExistence type="predicted"/>
<dbReference type="EMBL" id="JABAFA010000008">
    <property type="protein sequence ID" value="NMD98636.1"/>
    <property type="molecule type" value="Genomic_DNA"/>
</dbReference>
<dbReference type="RefSeq" id="WP_170077262.1">
    <property type="nucleotide sequence ID" value="NZ_JABAFA010000008.1"/>
</dbReference>
<protein>
    <submittedName>
        <fullName evidence="1">Uncharacterized protein</fullName>
    </submittedName>
</protein>
<gene>
    <name evidence="1" type="ORF">HF878_03945</name>
</gene>
<keyword evidence="2" id="KW-1185">Reference proteome</keyword>
<comment type="caution">
    <text evidence="1">The sequence shown here is derived from an EMBL/GenBank/DDBJ whole genome shotgun (WGS) entry which is preliminary data.</text>
</comment>
<evidence type="ECO:0000313" key="2">
    <source>
        <dbReference type="Proteomes" id="UP000543804"/>
    </source>
</evidence>
<dbReference type="AlphaFoldDB" id="A0A848B568"/>
<reference evidence="1 2" key="1">
    <citation type="submission" date="2020-04" db="EMBL/GenBank/DDBJ databases">
        <authorList>
            <person name="Hitch T.C.A."/>
            <person name="Wylensek D."/>
            <person name="Clavel T."/>
        </authorList>
    </citation>
    <scope>NUCLEOTIDE SEQUENCE [LARGE SCALE GENOMIC DNA]</scope>
    <source>
        <strain evidence="1 2">PG-130-P53-12</strain>
    </source>
</reference>
<dbReference type="PROSITE" id="PS51257">
    <property type="entry name" value="PROKAR_LIPOPROTEIN"/>
    <property type="match status" value="1"/>
</dbReference>